<name>A0A2G8RXP3_9APHY</name>
<evidence type="ECO:0000256" key="1">
    <source>
        <dbReference type="SAM" id="MobiDB-lite"/>
    </source>
</evidence>
<proteinExistence type="predicted"/>
<dbReference type="Proteomes" id="UP000230002">
    <property type="component" value="Unassembled WGS sequence"/>
</dbReference>
<accession>A0A2G8RXP3</accession>
<keyword evidence="3" id="KW-1185">Reference proteome</keyword>
<dbReference type="OrthoDB" id="2744269at2759"/>
<evidence type="ECO:0000313" key="2">
    <source>
        <dbReference type="EMBL" id="PIL26257.1"/>
    </source>
</evidence>
<feature type="region of interest" description="Disordered" evidence="1">
    <location>
        <begin position="99"/>
        <end position="122"/>
    </location>
</feature>
<dbReference type="EMBL" id="AYKW01000045">
    <property type="protein sequence ID" value="PIL26257.1"/>
    <property type="molecule type" value="Genomic_DNA"/>
</dbReference>
<comment type="caution">
    <text evidence="2">The sequence shown here is derived from an EMBL/GenBank/DDBJ whole genome shotgun (WGS) entry which is preliminary data.</text>
</comment>
<gene>
    <name evidence="2" type="ORF">GSI_12013</name>
</gene>
<organism evidence="2 3">
    <name type="scientific">Ganoderma sinense ZZ0214-1</name>
    <dbReference type="NCBI Taxonomy" id="1077348"/>
    <lineage>
        <taxon>Eukaryota</taxon>
        <taxon>Fungi</taxon>
        <taxon>Dikarya</taxon>
        <taxon>Basidiomycota</taxon>
        <taxon>Agaricomycotina</taxon>
        <taxon>Agaricomycetes</taxon>
        <taxon>Polyporales</taxon>
        <taxon>Polyporaceae</taxon>
        <taxon>Ganoderma</taxon>
    </lineage>
</organism>
<protein>
    <submittedName>
        <fullName evidence="2">Uncharacterized protein</fullName>
    </submittedName>
</protein>
<reference evidence="2 3" key="1">
    <citation type="journal article" date="2015" name="Sci. Rep.">
        <title>Chromosome-level genome map provides insights into diverse defense mechanisms in the medicinal fungus Ganoderma sinense.</title>
        <authorList>
            <person name="Zhu Y."/>
            <person name="Xu J."/>
            <person name="Sun C."/>
            <person name="Zhou S."/>
            <person name="Xu H."/>
            <person name="Nelson D.R."/>
            <person name="Qian J."/>
            <person name="Song J."/>
            <person name="Luo H."/>
            <person name="Xiang L."/>
            <person name="Li Y."/>
            <person name="Xu Z."/>
            <person name="Ji A."/>
            <person name="Wang L."/>
            <person name="Lu S."/>
            <person name="Hayward A."/>
            <person name="Sun W."/>
            <person name="Li X."/>
            <person name="Schwartz D.C."/>
            <person name="Wang Y."/>
            <person name="Chen S."/>
        </authorList>
    </citation>
    <scope>NUCLEOTIDE SEQUENCE [LARGE SCALE GENOMIC DNA]</scope>
    <source>
        <strain evidence="2 3">ZZ0214-1</strain>
    </source>
</reference>
<sequence>MSLSLALSLTPIMSGTIRGLVVLIESTLEHDAACQTLEAQCTSLQAQVDAARAHILQEKTAQRRLRAEIVGFLKERSESRSANSSRIVAAEDVSVAISTPGTSASTSANTSTVTNEGTTPSDVSLSALRRYSQDVSPLVLRAKRRGSSVITPERLDVVVKRRRLAQGVSPGRPSLLERLTSPKLR</sequence>
<evidence type="ECO:0000313" key="3">
    <source>
        <dbReference type="Proteomes" id="UP000230002"/>
    </source>
</evidence>
<feature type="compositionally biased region" description="Low complexity" evidence="1">
    <location>
        <begin position="99"/>
        <end position="114"/>
    </location>
</feature>
<dbReference type="AlphaFoldDB" id="A0A2G8RXP3"/>